<dbReference type="AlphaFoldDB" id="A0A9J5W3J2"/>
<gene>
    <name evidence="1" type="ORF">H5410_059468</name>
</gene>
<proteinExistence type="predicted"/>
<protein>
    <submittedName>
        <fullName evidence="1">Uncharacterized protein</fullName>
    </submittedName>
</protein>
<comment type="caution">
    <text evidence="1">The sequence shown here is derived from an EMBL/GenBank/DDBJ whole genome shotgun (WGS) entry which is preliminary data.</text>
</comment>
<evidence type="ECO:0000313" key="1">
    <source>
        <dbReference type="EMBL" id="KAG5569702.1"/>
    </source>
</evidence>
<dbReference type="Proteomes" id="UP000824120">
    <property type="component" value="Chromosome 12"/>
</dbReference>
<evidence type="ECO:0000313" key="2">
    <source>
        <dbReference type="Proteomes" id="UP000824120"/>
    </source>
</evidence>
<dbReference type="EMBL" id="JACXVP010000012">
    <property type="protein sequence ID" value="KAG5569702.1"/>
    <property type="molecule type" value="Genomic_DNA"/>
</dbReference>
<name>A0A9J5W3J2_SOLCO</name>
<accession>A0A9J5W3J2</accession>
<reference evidence="1 2" key="1">
    <citation type="submission" date="2020-09" db="EMBL/GenBank/DDBJ databases">
        <title>De no assembly of potato wild relative species, Solanum commersonii.</title>
        <authorList>
            <person name="Cho K."/>
        </authorList>
    </citation>
    <scope>NUCLEOTIDE SEQUENCE [LARGE SCALE GENOMIC DNA]</scope>
    <source>
        <strain evidence="1">LZ3.2</strain>
        <tissue evidence="1">Leaf</tissue>
    </source>
</reference>
<keyword evidence="2" id="KW-1185">Reference proteome</keyword>
<organism evidence="1 2">
    <name type="scientific">Solanum commersonii</name>
    <name type="common">Commerson's wild potato</name>
    <name type="synonym">Commerson's nightshade</name>
    <dbReference type="NCBI Taxonomy" id="4109"/>
    <lineage>
        <taxon>Eukaryota</taxon>
        <taxon>Viridiplantae</taxon>
        <taxon>Streptophyta</taxon>
        <taxon>Embryophyta</taxon>
        <taxon>Tracheophyta</taxon>
        <taxon>Spermatophyta</taxon>
        <taxon>Magnoliopsida</taxon>
        <taxon>eudicotyledons</taxon>
        <taxon>Gunneridae</taxon>
        <taxon>Pentapetalae</taxon>
        <taxon>asterids</taxon>
        <taxon>lamiids</taxon>
        <taxon>Solanales</taxon>
        <taxon>Solanaceae</taxon>
        <taxon>Solanoideae</taxon>
        <taxon>Solaneae</taxon>
        <taxon>Solanum</taxon>
    </lineage>
</organism>
<sequence>MVLTFVLQMIYSCSVEQILSLLGIGSSASGLHVNVDKSAIYMAGISDATRQVIVEAFGFTVGSLPFRYYQFTSIEKITCSWSFGTLFAGLSFGQGVCLCHGKKVCRPKAAGGLNILLLELWNKTAILKHR</sequence>